<sequence>MVAQFVKASLATGPAQRVIRAVKLMNSTGRADFPNQTREGRVEQGNTSECRVAANSAQDTLPTFQAMYCTVSWVEKTQLHNSSNAHRQGVCAPMSCSEKEVAVLVEKGLLGIKPEGSKWTPRDVDCVREGNDDEGVPIQWTIIQGLFVFSIGVLVLVGTAYEFIITVYYTKERKRSLTASKCGRFLMCFSLYSNTKKVFDTRQRPGELPALHGIRVLSCLWIIYGHVDMAAQFTNRPRAEFEARRREWWFFVLDCFDMAVDTFLVLSAFLVTHWFLQQLKKRNGEYTWKDAGRHYLHRYWRLTPVYLYLLLLALPSDKGCQTYWWTNLLYINNYFVGDGTTCLGVAWYLGVDMQMYIIAPALILLMYRKPKLGVAVNIFLVALSWVSYAGLRQLDVREEPEGFGSVYYWTPGRMGPYIMGMLLAYLLFRTNSKVSNTRATKIRMLLGWAIGIAIGLVATVMPTVLRATSPGFEIRGHIGWNAVDRSIFAAAVCWVIYACCVGYGGIISEFLSWKAWLPLSRLSYVTYLIHMMNIHVFVEQGNLIYGGLAGKRCNGDFWLHN</sequence>
<evidence type="ECO:0000313" key="4">
    <source>
        <dbReference type="RefSeq" id="XP_019615213.1"/>
    </source>
</evidence>
<dbReference type="RefSeq" id="XP_019615213.1">
    <property type="nucleotide sequence ID" value="XM_019759654.1"/>
</dbReference>
<dbReference type="InterPro" id="IPR002656">
    <property type="entry name" value="Acyl_transf_3_dom"/>
</dbReference>
<dbReference type="KEGG" id="bbel:109463007"/>
<proteinExistence type="predicted"/>
<feature type="transmembrane region" description="Helical" evidence="1">
    <location>
        <begin position="345"/>
        <end position="367"/>
    </location>
</feature>
<dbReference type="Pfam" id="PF01757">
    <property type="entry name" value="Acyl_transf_3"/>
    <property type="match status" value="1"/>
</dbReference>
<organism evidence="3 4">
    <name type="scientific">Branchiostoma belcheri</name>
    <name type="common">Amphioxus</name>
    <dbReference type="NCBI Taxonomy" id="7741"/>
    <lineage>
        <taxon>Eukaryota</taxon>
        <taxon>Metazoa</taxon>
        <taxon>Chordata</taxon>
        <taxon>Cephalochordata</taxon>
        <taxon>Leptocardii</taxon>
        <taxon>Amphioxiformes</taxon>
        <taxon>Branchiostomatidae</taxon>
        <taxon>Branchiostoma</taxon>
    </lineage>
</organism>
<keyword evidence="1" id="KW-1133">Transmembrane helix</keyword>
<dbReference type="GeneID" id="109463007"/>
<gene>
    <name evidence="4" type="primary">LOC109463007</name>
</gene>
<dbReference type="GO" id="GO:0016747">
    <property type="term" value="F:acyltransferase activity, transferring groups other than amino-acyl groups"/>
    <property type="evidence" value="ECO:0007669"/>
    <property type="project" value="InterPro"/>
</dbReference>
<dbReference type="AlphaFoldDB" id="A0A6P4XSZ4"/>
<feature type="transmembrane region" description="Helical" evidence="1">
    <location>
        <begin position="247"/>
        <end position="276"/>
    </location>
</feature>
<dbReference type="PANTHER" id="PTHR11161:SF0">
    <property type="entry name" value="O-ACYLTRANSFERASE LIKE PROTEIN"/>
    <property type="match status" value="1"/>
</dbReference>
<dbReference type="InterPro" id="IPR052728">
    <property type="entry name" value="O2_lipid_transport_reg"/>
</dbReference>
<keyword evidence="3" id="KW-1185">Reference proteome</keyword>
<name>A0A6P4XSZ4_BRABE</name>
<feature type="transmembrane region" description="Helical" evidence="1">
    <location>
        <begin position="414"/>
        <end position="432"/>
    </location>
</feature>
<feature type="transmembrane region" description="Helical" evidence="1">
    <location>
        <begin position="487"/>
        <end position="511"/>
    </location>
</feature>
<feature type="transmembrane region" description="Helical" evidence="1">
    <location>
        <begin position="146"/>
        <end position="169"/>
    </location>
</feature>
<keyword evidence="1" id="KW-0472">Membrane</keyword>
<feature type="transmembrane region" description="Helical" evidence="1">
    <location>
        <begin position="444"/>
        <end position="467"/>
    </location>
</feature>
<feature type="transmembrane region" description="Helical" evidence="1">
    <location>
        <begin position="374"/>
        <end position="394"/>
    </location>
</feature>
<feature type="domain" description="Acyltransferase 3" evidence="2">
    <location>
        <begin position="210"/>
        <end position="537"/>
    </location>
</feature>
<evidence type="ECO:0000256" key="1">
    <source>
        <dbReference type="SAM" id="Phobius"/>
    </source>
</evidence>
<dbReference type="OrthoDB" id="118951at2759"/>
<dbReference type="Proteomes" id="UP000515135">
    <property type="component" value="Unplaced"/>
</dbReference>
<accession>A0A6P4XSZ4</accession>
<evidence type="ECO:0000313" key="3">
    <source>
        <dbReference type="Proteomes" id="UP000515135"/>
    </source>
</evidence>
<dbReference type="PANTHER" id="PTHR11161">
    <property type="entry name" value="O-ACYLTRANSFERASE"/>
    <property type="match status" value="1"/>
</dbReference>
<keyword evidence="1" id="KW-0812">Transmembrane</keyword>
<evidence type="ECO:0000259" key="2">
    <source>
        <dbReference type="Pfam" id="PF01757"/>
    </source>
</evidence>
<protein>
    <submittedName>
        <fullName evidence="4">Nose resistant to fluoxetine protein 6-like</fullName>
    </submittedName>
</protein>
<reference evidence="4" key="1">
    <citation type="submission" date="2025-08" db="UniProtKB">
        <authorList>
            <consortium name="RefSeq"/>
        </authorList>
    </citation>
    <scope>IDENTIFICATION</scope>
    <source>
        <tissue evidence="4">Gonad</tissue>
    </source>
</reference>